<dbReference type="Pfam" id="PF07283">
    <property type="entry name" value="TrbH"/>
    <property type="match status" value="2"/>
</dbReference>
<dbReference type="AlphaFoldDB" id="A0A848FGM2"/>
<keyword evidence="1" id="KW-0732">Signal</keyword>
<evidence type="ECO:0000313" key="2">
    <source>
        <dbReference type="EMBL" id="NML17011.1"/>
    </source>
</evidence>
<feature type="chain" id="PRO_5033004912" evidence="1">
    <location>
        <begin position="23"/>
        <end position="143"/>
    </location>
</feature>
<dbReference type="RefSeq" id="WP_169161911.1">
    <property type="nucleotide sequence ID" value="NZ_JABBFW010000014.1"/>
</dbReference>
<dbReference type="Proteomes" id="UP000574067">
    <property type="component" value="Unassembled WGS sequence"/>
</dbReference>
<name>A0A848FGM2_9BURK</name>
<evidence type="ECO:0000313" key="3">
    <source>
        <dbReference type="Proteomes" id="UP000574067"/>
    </source>
</evidence>
<accession>A0A848FGM2</accession>
<dbReference type="InterPro" id="IPR010837">
    <property type="entry name" value="Conjugal_tfr_TrbH"/>
</dbReference>
<gene>
    <name evidence="2" type="ORF">HHL10_18680</name>
</gene>
<feature type="signal peptide" evidence="1">
    <location>
        <begin position="1"/>
        <end position="22"/>
    </location>
</feature>
<organism evidence="2 3">
    <name type="scientific">Azohydromonas caseinilytica</name>
    <dbReference type="NCBI Taxonomy" id="2728836"/>
    <lineage>
        <taxon>Bacteria</taxon>
        <taxon>Pseudomonadati</taxon>
        <taxon>Pseudomonadota</taxon>
        <taxon>Betaproteobacteria</taxon>
        <taxon>Burkholderiales</taxon>
        <taxon>Sphaerotilaceae</taxon>
        <taxon>Azohydromonas</taxon>
    </lineage>
</organism>
<dbReference type="EMBL" id="JABBFW010000014">
    <property type="protein sequence ID" value="NML17011.1"/>
    <property type="molecule type" value="Genomic_DNA"/>
</dbReference>
<comment type="caution">
    <text evidence="2">The sequence shown here is derived from an EMBL/GenBank/DDBJ whole genome shotgun (WGS) entry which is preliminary data.</text>
</comment>
<protein>
    <submittedName>
        <fullName evidence="2">Conjugal transfer protein TrbH</fullName>
    </submittedName>
</protein>
<reference evidence="2 3" key="1">
    <citation type="submission" date="2020-04" db="EMBL/GenBank/DDBJ databases">
        <title>Azohydromonas sp. isolated from soil.</title>
        <authorList>
            <person name="Dahal R.H."/>
        </authorList>
    </citation>
    <scope>NUCLEOTIDE SEQUENCE [LARGE SCALE GENOMIC DNA]</scope>
    <source>
        <strain evidence="2 3">G-1-1-14</strain>
    </source>
</reference>
<evidence type="ECO:0000256" key="1">
    <source>
        <dbReference type="SAM" id="SignalP"/>
    </source>
</evidence>
<sequence>MAATKIQGAAALVLSLALGGCASTPKGVPQGNFLPQSVEQQWLAADTLRQLQVLYLPARTRLALAQPTTDPFGAALLKGLRTSGYAVQEGAKAAQGTDGALPLRYVVDQLGGGLVRVMVTVGGTSISRAYANQAAAGPWMRKE</sequence>
<dbReference type="PROSITE" id="PS51257">
    <property type="entry name" value="PROKAR_LIPOPROTEIN"/>
    <property type="match status" value="1"/>
</dbReference>
<proteinExistence type="predicted"/>
<keyword evidence="3" id="KW-1185">Reference proteome</keyword>